<evidence type="ECO:0000256" key="3">
    <source>
        <dbReference type="ARBA" id="ARBA00022448"/>
    </source>
</evidence>
<evidence type="ECO:0000313" key="9">
    <source>
        <dbReference type="EMBL" id="ACM22098.1"/>
    </source>
</evidence>
<dbReference type="InterPro" id="IPR006512">
    <property type="entry name" value="YidE_YbjL"/>
</dbReference>
<keyword evidence="5" id="KW-0812">Transmembrane</keyword>
<gene>
    <name evidence="9" type="ordered locus">Geob_3760</name>
</gene>
<keyword evidence="4" id="KW-1003">Cell membrane</keyword>
<keyword evidence="10" id="KW-1185">Reference proteome</keyword>
<dbReference type="InterPro" id="IPR036721">
    <property type="entry name" value="RCK_C_sf"/>
</dbReference>
<feature type="domain" description="RCK C-terminal" evidence="8">
    <location>
        <begin position="190"/>
        <end position="275"/>
    </location>
</feature>
<feature type="domain" description="RCK C-terminal" evidence="8">
    <location>
        <begin position="276"/>
        <end position="360"/>
    </location>
</feature>
<dbReference type="Pfam" id="PF06826">
    <property type="entry name" value="Asp-Al_Ex"/>
    <property type="match status" value="2"/>
</dbReference>
<evidence type="ECO:0000313" key="10">
    <source>
        <dbReference type="Proteomes" id="UP000007721"/>
    </source>
</evidence>
<dbReference type="OrthoDB" id="9155749at2"/>
<dbReference type="Gene3D" id="3.30.70.1450">
    <property type="entry name" value="Regulator of K+ conductance, C-terminal domain"/>
    <property type="match status" value="1"/>
</dbReference>
<dbReference type="InterPro" id="IPR006037">
    <property type="entry name" value="RCK_C"/>
</dbReference>
<dbReference type="PANTHER" id="PTHR30445:SF3">
    <property type="entry name" value="TRANSPORT PROTEIN YIDE-RELATED"/>
    <property type="match status" value="1"/>
</dbReference>
<dbReference type="GO" id="GO:0006813">
    <property type="term" value="P:potassium ion transport"/>
    <property type="evidence" value="ECO:0007669"/>
    <property type="project" value="InterPro"/>
</dbReference>
<organism evidence="9 10">
    <name type="scientific">Geotalea daltonii (strain DSM 22248 / JCM 15807 / FRC-32)</name>
    <name type="common">Geobacter daltonii</name>
    <dbReference type="NCBI Taxonomy" id="316067"/>
    <lineage>
        <taxon>Bacteria</taxon>
        <taxon>Pseudomonadati</taxon>
        <taxon>Thermodesulfobacteriota</taxon>
        <taxon>Desulfuromonadia</taxon>
        <taxon>Geobacterales</taxon>
        <taxon>Geobacteraceae</taxon>
        <taxon>Geotalea</taxon>
    </lineage>
</organism>
<dbReference type="GO" id="GO:0008324">
    <property type="term" value="F:monoatomic cation transmembrane transporter activity"/>
    <property type="evidence" value="ECO:0007669"/>
    <property type="project" value="InterPro"/>
</dbReference>
<comment type="subcellular location">
    <subcellularLocation>
        <location evidence="1">Cell membrane</location>
        <topology evidence="1">Multi-pass membrane protein</topology>
    </subcellularLocation>
</comment>
<evidence type="ECO:0000256" key="6">
    <source>
        <dbReference type="ARBA" id="ARBA00022989"/>
    </source>
</evidence>
<dbReference type="PANTHER" id="PTHR30445">
    <property type="entry name" value="K(+)_H(+) ANTIPORTER SUBUNIT KHTT"/>
    <property type="match status" value="1"/>
</dbReference>
<dbReference type="PROSITE" id="PS51202">
    <property type="entry name" value="RCK_C"/>
    <property type="match status" value="2"/>
</dbReference>
<dbReference type="EMBL" id="CP001390">
    <property type="protein sequence ID" value="ACM22098.1"/>
    <property type="molecule type" value="Genomic_DNA"/>
</dbReference>
<keyword evidence="6" id="KW-1133">Transmembrane helix</keyword>
<dbReference type="GO" id="GO:0005886">
    <property type="term" value="C:plasma membrane"/>
    <property type="evidence" value="ECO:0007669"/>
    <property type="project" value="UniProtKB-SubCell"/>
</dbReference>
<evidence type="ECO:0000256" key="7">
    <source>
        <dbReference type="ARBA" id="ARBA00023136"/>
    </source>
</evidence>
<reference evidence="9 10" key="1">
    <citation type="submission" date="2009-01" db="EMBL/GenBank/DDBJ databases">
        <title>Complete sequence of Geobacter sp. FRC-32.</title>
        <authorList>
            <consortium name="US DOE Joint Genome Institute"/>
            <person name="Lucas S."/>
            <person name="Copeland A."/>
            <person name="Lapidus A."/>
            <person name="Glavina del Rio T."/>
            <person name="Dalin E."/>
            <person name="Tice H."/>
            <person name="Bruce D."/>
            <person name="Goodwin L."/>
            <person name="Pitluck S."/>
            <person name="Saunders E."/>
            <person name="Brettin T."/>
            <person name="Detter J.C."/>
            <person name="Han C."/>
            <person name="Larimer F."/>
            <person name="Land M."/>
            <person name="Hauser L."/>
            <person name="Kyrpides N."/>
            <person name="Ovchinnikova G."/>
            <person name="Kostka J."/>
            <person name="Richardson P."/>
        </authorList>
    </citation>
    <scope>NUCLEOTIDE SEQUENCE [LARGE SCALE GENOMIC DNA]</scope>
    <source>
        <strain evidence="10">DSM 22248 / JCM 15807 / FRC-32</strain>
    </source>
</reference>
<proteinExistence type="inferred from homology"/>
<dbReference type="SUPFAM" id="SSF116726">
    <property type="entry name" value="TrkA C-terminal domain-like"/>
    <property type="match status" value="2"/>
</dbReference>
<dbReference type="KEGG" id="geo:Geob_3760"/>
<evidence type="ECO:0000256" key="5">
    <source>
        <dbReference type="ARBA" id="ARBA00022692"/>
    </source>
</evidence>
<dbReference type="RefSeq" id="WP_012648824.1">
    <property type="nucleotide sequence ID" value="NC_011979.1"/>
</dbReference>
<dbReference type="HOGENOM" id="CLU_035023_3_0_7"/>
<evidence type="ECO:0000256" key="4">
    <source>
        <dbReference type="ARBA" id="ARBA00022475"/>
    </source>
</evidence>
<dbReference type="Proteomes" id="UP000007721">
    <property type="component" value="Chromosome"/>
</dbReference>
<keyword evidence="7" id="KW-0472">Membrane</keyword>
<evidence type="ECO:0000256" key="1">
    <source>
        <dbReference type="ARBA" id="ARBA00004651"/>
    </source>
</evidence>
<dbReference type="Pfam" id="PF02080">
    <property type="entry name" value="TrkA_C"/>
    <property type="match status" value="1"/>
</dbReference>
<comment type="similarity">
    <text evidence="2">Belongs to the AAE transporter (TC 2.A.81) family.</text>
</comment>
<dbReference type="eggNOG" id="COG0569">
    <property type="taxonomic scope" value="Bacteria"/>
</dbReference>
<sequence>MTKILIDNPLLLLFLVAGIGYPLGRIKIRGSSFGVAAVLFVGLAFGSLDPAMKLPEVIYMLGLSLFIYAIGLSGGPTFMASFKRQGLRYNLLVIGVLTVCAAVAAVAGKLLHLKSTIAAGMFAGSLTSTPALAAILDTLKHNYSGSGLEDLLAEPVVGYSITYPMGVIGTVLAISLAQRLWRINFASEAKQLRDLGAPTEPLRNFTIRVTRAPVCCAKPLEDLRREQGWDVIFGRVKRAGQFQLATMEEKLAVGDLITVVGSSGEIERAAAYLGEKSVEEIDLDRSEFDFRRIFVSSPEVAGRRLKDLNLRKRFGAVITRVRRGDDDFLPNGDLVLELGDRVRVVTHHDNMKAVSRYLGDSYRAVSEVDILTFSGGLALGLLLGILPIPLPGGITFKFGFAGGPLVVALILGTIGHSGKMVWNLPYSANMTLRQIGMVLFLAGIGTRAGYSFLSTFTKGGGVLIFGTGIILTCLASLAALWIGYRLLKIPMTLLIGIIAGMQTQTAVLGYALDQTRNDLPNIGFASVYPAATIYKIICVQVLLAVLE</sequence>
<dbReference type="eggNOG" id="COG2985">
    <property type="taxonomic scope" value="Bacteria"/>
</dbReference>
<dbReference type="InterPro" id="IPR050144">
    <property type="entry name" value="AAE_transporter"/>
</dbReference>
<evidence type="ECO:0000259" key="8">
    <source>
        <dbReference type="PROSITE" id="PS51202"/>
    </source>
</evidence>
<protein>
    <submittedName>
        <fullName evidence="9">AspT family membrane protein, TrkA-C domain pair-containing</fullName>
    </submittedName>
</protein>
<name>B9M7J2_GEODF</name>
<dbReference type="STRING" id="316067.Geob_3760"/>
<keyword evidence="3" id="KW-0813">Transport</keyword>
<accession>B9M7J2</accession>
<dbReference type="AlphaFoldDB" id="B9M7J2"/>
<evidence type="ECO:0000256" key="2">
    <source>
        <dbReference type="ARBA" id="ARBA00009854"/>
    </source>
</evidence>
<dbReference type="NCBIfam" id="TIGR01625">
    <property type="entry name" value="YidE_YbjL_dupl"/>
    <property type="match status" value="2"/>
</dbReference>